<reference evidence="2" key="2">
    <citation type="submission" date="2020-09" db="EMBL/GenBank/DDBJ databases">
        <authorList>
            <person name="Sun Q."/>
            <person name="Ohkuma M."/>
        </authorList>
    </citation>
    <scope>NUCLEOTIDE SEQUENCE</scope>
    <source>
        <strain evidence="2">JCM 4136</strain>
    </source>
</reference>
<accession>A0A8H9LHV4</accession>
<evidence type="ECO:0000313" key="3">
    <source>
        <dbReference type="Proteomes" id="UP000660975"/>
    </source>
</evidence>
<feature type="region of interest" description="Disordered" evidence="1">
    <location>
        <begin position="51"/>
        <end position="71"/>
    </location>
</feature>
<dbReference type="EMBL" id="BMSC01000003">
    <property type="protein sequence ID" value="GGU62108.1"/>
    <property type="molecule type" value="Genomic_DNA"/>
</dbReference>
<proteinExistence type="predicted"/>
<evidence type="ECO:0000256" key="1">
    <source>
        <dbReference type="SAM" id="MobiDB-lite"/>
    </source>
</evidence>
<sequence>MARLYRFGPIRVAMTTEKTAKAAPRAPSTRMGAYAFTAPRSSQSALTAFGDVGRSAIPPDPPDVPTKIANM</sequence>
<protein>
    <submittedName>
        <fullName evidence="2">Uncharacterized protein</fullName>
    </submittedName>
</protein>
<reference evidence="2" key="1">
    <citation type="journal article" date="2014" name="Int. J. Syst. Evol. Microbiol.">
        <title>Complete genome sequence of Corynebacterium casei LMG S-19264T (=DSM 44701T), isolated from a smear-ripened cheese.</title>
        <authorList>
            <consortium name="US DOE Joint Genome Institute (JGI-PGF)"/>
            <person name="Walter F."/>
            <person name="Albersmeier A."/>
            <person name="Kalinowski J."/>
            <person name="Ruckert C."/>
        </authorList>
    </citation>
    <scope>NUCLEOTIDE SEQUENCE</scope>
    <source>
        <strain evidence="2">JCM 4136</strain>
    </source>
</reference>
<organism evidence="2 3">
    <name type="scientific">Streptomyces gougerotii</name>
    <dbReference type="NCBI Taxonomy" id="53448"/>
    <lineage>
        <taxon>Bacteria</taxon>
        <taxon>Bacillati</taxon>
        <taxon>Actinomycetota</taxon>
        <taxon>Actinomycetes</taxon>
        <taxon>Kitasatosporales</taxon>
        <taxon>Streptomycetaceae</taxon>
        <taxon>Streptomyces</taxon>
        <taxon>Streptomyces diastaticus group</taxon>
    </lineage>
</organism>
<evidence type="ECO:0000313" key="2">
    <source>
        <dbReference type="EMBL" id="GGU62108.1"/>
    </source>
</evidence>
<gene>
    <name evidence="2" type="ORF">GCM10010227_14310</name>
</gene>
<dbReference type="Proteomes" id="UP000660975">
    <property type="component" value="Unassembled WGS sequence"/>
</dbReference>
<comment type="caution">
    <text evidence="2">The sequence shown here is derived from an EMBL/GenBank/DDBJ whole genome shotgun (WGS) entry which is preliminary data.</text>
</comment>
<name>A0A8H9LHV4_9ACTN</name>
<dbReference type="AlphaFoldDB" id="A0A8H9LHV4"/>